<feature type="binding site" evidence="4">
    <location>
        <position position="136"/>
    </location>
    <ligand>
        <name>D-ribulose 5-phosphate</name>
        <dbReference type="ChEBI" id="CHEBI:58121"/>
    </ligand>
</feature>
<evidence type="ECO:0000313" key="5">
    <source>
        <dbReference type="EMBL" id="ACN98276.1"/>
    </source>
</evidence>
<protein>
    <submittedName>
        <fullName evidence="5">Ribose 5-phosphate isomerase B</fullName>
        <ecNumber evidence="5">5.3.1.6</ecNumber>
    </submittedName>
</protein>
<feature type="binding site" evidence="4">
    <location>
        <position position="132"/>
    </location>
    <ligand>
        <name>D-ribulose 5-phosphate</name>
        <dbReference type="ChEBI" id="CHEBI:58121"/>
    </ligand>
</feature>
<accession>C1DWG1</accession>
<proteinExistence type="inferred from homology"/>
<feature type="binding site" evidence="4">
    <location>
        <position position="109"/>
    </location>
    <ligand>
        <name>D-ribulose 5-phosphate</name>
        <dbReference type="ChEBI" id="CHEBI:58121"/>
    </ligand>
</feature>
<evidence type="ECO:0000256" key="2">
    <source>
        <dbReference type="ARBA" id="ARBA00023235"/>
    </source>
</evidence>
<dbReference type="AlphaFoldDB" id="C1DWG1"/>
<dbReference type="PANTHER" id="PTHR30345:SF0">
    <property type="entry name" value="DNA DAMAGE-REPAIR_TOLERATION PROTEIN DRT102"/>
    <property type="match status" value="1"/>
</dbReference>
<dbReference type="GO" id="GO:0019316">
    <property type="term" value="P:D-allose catabolic process"/>
    <property type="evidence" value="ECO:0007669"/>
    <property type="project" value="TreeGrafter"/>
</dbReference>
<dbReference type="OrthoDB" id="1778624at2"/>
<dbReference type="STRING" id="204536.SULAZ_1481"/>
<feature type="active site" description="Proton donor" evidence="3">
    <location>
        <position position="98"/>
    </location>
</feature>
<dbReference type="KEGG" id="saf:SULAZ_1481"/>
<dbReference type="EMBL" id="CP001229">
    <property type="protein sequence ID" value="ACN98276.1"/>
    <property type="molecule type" value="Genomic_DNA"/>
</dbReference>
<dbReference type="SUPFAM" id="SSF89623">
    <property type="entry name" value="Ribose/Galactose isomerase RpiB/AlsB"/>
    <property type="match status" value="1"/>
</dbReference>
<dbReference type="PIRSF" id="PIRSF005384">
    <property type="entry name" value="RpiB_LacA_B"/>
    <property type="match status" value="1"/>
</dbReference>
<dbReference type="Proteomes" id="UP000001369">
    <property type="component" value="Chromosome"/>
</dbReference>
<sequence>MKIALGSDHGGFFYKEKIKEYLKSKKYEIIDKGTYSPEPVDYPYFGENVGMAVASGEADRGIIICGTGIGISIAANKIKGVRAALCTNEFMARMARSHNDANVLALGQRVIGLDHALAIVDVFLETPFEGGRHERRVKLILDIEEGKI</sequence>
<feature type="binding site" evidence="4">
    <location>
        <begin position="8"/>
        <end position="9"/>
    </location>
    <ligand>
        <name>D-ribulose 5-phosphate</name>
        <dbReference type="ChEBI" id="CHEBI:58121"/>
    </ligand>
</feature>
<dbReference type="eggNOG" id="COG0698">
    <property type="taxonomic scope" value="Bacteria"/>
</dbReference>
<evidence type="ECO:0000256" key="1">
    <source>
        <dbReference type="ARBA" id="ARBA00008754"/>
    </source>
</evidence>
<dbReference type="PANTHER" id="PTHR30345">
    <property type="entry name" value="RIBOSE-5-PHOSPHATE ISOMERASE B"/>
    <property type="match status" value="1"/>
</dbReference>
<dbReference type="Pfam" id="PF02502">
    <property type="entry name" value="LacAB_rpiB"/>
    <property type="match status" value="1"/>
</dbReference>
<keyword evidence="2 5" id="KW-0413">Isomerase</keyword>
<dbReference type="RefSeq" id="WP_012673601.1">
    <property type="nucleotide sequence ID" value="NC_012438.1"/>
</dbReference>
<dbReference type="InterPro" id="IPR004785">
    <property type="entry name" value="RpiB"/>
</dbReference>
<dbReference type="NCBIfam" id="TIGR00689">
    <property type="entry name" value="rpiB_lacA_lacB"/>
    <property type="match status" value="1"/>
</dbReference>
<dbReference type="HOGENOM" id="CLU_091396_4_1_0"/>
<dbReference type="InterPro" id="IPR036569">
    <property type="entry name" value="RpiB_LacA_LacB_sf"/>
</dbReference>
<evidence type="ECO:0000256" key="4">
    <source>
        <dbReference type="PIRSR" id="PIRSR005384-2"/>
    </source>
</evidence>
<evidence type="ECO:0000313" key="6">
    <source>
        <dbReference type="Proteomes" id="UP000001369"/>
    </source>
</evidence>
<dbReference type="NCBIfam" id="TIGR01120">
    <property type="entry name" value="rpiB"/>
    <property type="match status" value="1"/>
</dbReference>
<dbReference type="GO" id="GO:0004751">
    <property type="term" value="F:ribose-5-phosphate isomerase activity"/>
    <property type="evidence" value="ECO:0007669"/>
    <property type="project" value="UniProtKB-EC"/>
</dbReference>
<evidence type="ECO:0000256" key="3">
    <source>
        <dbReference type="PIRSR" id="PIRSR005384-1"/>
    </source>
</evidence>
<feature type="binding site" evidence="4">
    <location>
        <begin position="66"/>
        <end position="70"/>
    </location>
    <ligand>
        <name>D-ribulose 5-phosphate</name>
        <dbReference type="ChEBI" id="CHEBI:58121"/>
    </ligand>
</feature>
<organism evidence="5 6">
    <name type="scientific">Sulfurihydrogenibium azorense (strain DSM 15241 / OCM 825 / Az-Fu1)</name>
    <dbReference type="NCBI Taxonomy" id="204536"/>
    <lineage>
        <taxon>Bacteria</taxon>
        <taxon>Pseudomonadati</taxon>
        <taxon>Aquificota</taxon>
        <taxon>Aquificia</taxon>
        <taxon>Aquificales</taxon>
        <taxon>Hydrogenothermaceae</taxon>
        <taxon>Sulfurihydrogenibium</taxon>
    </lineage>
</organism>
<name>C1DWG1_SULAA</name>
<feature type="active site" description="Proton acceptor" evidence="3">
    <location>
        <position position="65"/>
    </location>
</feature>
<feature type="binding site" evidence="4">
    <location>
        <position position="99"/>
    </location>
    <ligand>
        <name>D-ribulose 5-phosphate</name>
        <dbReference type="ChEBI" id="CHEBI:58121"/>
    </ligand>
</feature>
<dbReference type="GO" id="GO:0009052">
    <property type="term" value="P:pentose-phosphate shunt, non-oxidative branch"/>
    <property type="evidence" value="ECO:0007669"/>
    <property type="project" value="TreeGrafter"/>
</dbReference>
<comment type="similarity">
    <text evidence="1">Belongs to the LacAB/RpiB family.</text>
</comment>
<keyword evidence="6" id="KW-1185">Reference proteome</keyword>
<gene>
    <name evidence="5" type="primary">rpiB</name>
    <name evidence="5" type="ordered locus">SULAZ_1481</name>
</gene>
<reference evidence="5 6" key="1">
    <citation type="journal article" date="2009" name="J. Bacteriol.">
        <title>Complete and draft genome sequences of six members of the Aquificales.</title>
        <authorList>
            <person name="Reysenbach A.L."/>
            <person name="Hamamura N."/>
            <person name="Podar M."/>
            <person name="Griffiths E."/>
            <person name="Ferreira S."/>
            <person name="Hochstein R."/>
            <person name="Heidelberg J."/>
            <person name="Johnson J."/>
            <person name="Mead D."/>
            <person name="Pohorille A."/>
            <person name="Sarmiento M."/>
            <person name="Schweighofer K."/>
            <person name="Seshadri R."/>
            <person name="Voytek M.A."/>
        </authorList>
    </citation>
    <scope>NUCLEOTIDE SEQUENCE [LARGE SCALE GENOMIC DNA]</scope>
    <source>
        <strain evidence="6">Az-Fu1 / DSM 15241 / OCM 825</strain>
    </source>
</reference>
<dbReference type="Gene3D" id="3.40.1400.10">
    <property type="entry name" value="Sugar-phosphate isomerase, RpiB/LacA/LacB"/>
    <property type="match status" value="1"/>
</dbReference>
<dbReference type="EC" id="5.3.1.6" evidence="5"/>
<dbReference type="NCBIfam" id="NF004051">
    <property type="entry name" value="PRK05571.1"/>
    <property type="match status" value="1"/>
</dbReference>
<dbReference type="InterPro" id="IPR003500">
    <property type="entry name" value="RpiB_LacA_LacB"/>
</dbReference>